<name>A0A511CZE4_9PSEU</name>
<sequence>MNQDEHRVRGVDHAAFPTFDPVATVRFYRDVLRFPVVHSICAAGWGPEQHPDFIHFFFDIGNGDRIAFFYYFGHEPVGDPTARGDAWARLPEGTPEFFANSRHLAIHVDSEEDLLEYRRRLDESEWPVEMQVKHETIESIYTHDPNGYMLELTRALRPVTPQEDLDAALTIEALCEVAARDEPTLEKLLTRKAELIVERAVAWEHDRTTEPSVEQAAAWEHDREVEARVGR</sequence>
<dbReference type="InterPro" id="IPR037523">
    <property type="entry name" value="VOC_core"/>
</dbReference>
<dbReference type="Proteomes" id="UP000321328">
    <property type="component" value="Unassembled WGS sequence"/>
</dbReference>
<dbReference type="AlphaFoldDB" id="A0A511CZE4"/>
<dbReference type="Pfam" id="PF00903">
    <property type="entry name" value="Glyoxalase"/>
    <property type="match status" value="1"/>
</dbReference>
<evidence type="ECO:0000313" key="3">
    <source>
        <dbReference type="EMBL" id="GEL17643.1"/>
    </source>
</evidence>
<dbReference type="Gene3D" id="3.10.180.10">
    <property type="entry name" value="2,3-Dihydroxybiphenyl 1,2-Dioxygenase, domain 1"/>
    <property type="match status" value="1"/>
</dbReference>
<dbReference type="EMBL" id="BJVI01000011">
    <property type="protein sequence ID" value="GEL17643.1"/>
    <property type="molecule type" value="Genomic_DNA"/>
</dbReference>
<dbReference type="PROSITE" id="PS51819">
    <property type="entry name" value="VOC"/>
    <property type="match status" value="1"/>
</dbReference>
<dbReference type="InterPro" id="IPR029068">
    <property type="entry name" value="Glyas_Bleomycin-R_OHBP_Dase"/>
</dbReference>
<dbReference type="InterPro" id="IPR004360">
    <property type="entry name" value="Glyas_Fos-R_dOase_dom"/>
</dbReference>
<keyword evidence="4" id="KW-1185">Reference proteome</keyword>
<feature type="domain" description="VOC" evidence="2">
    <location>
        <begin position="10"/>
        <end position="155"/>
    </location>
</feature>
<gene>
    <name evidence="3" type="ORF">PA7_14800</name>
</gene>
<organism evidence="3 4">
    <name type="scientific">Pseudonocardia asaccharolytica DSM 44247 = NBRC 16224</name>
    <dbReference type="NCBI Taxonomy" id="1123024"/>
    <lineage>
        <taxon>Bacteria</taxon>
        <taxon>Bacillati</taxon>
        <taxon>Actinomycetota</taxon>
        <taxon>Actinomycetes</taxon>
        <taxon>Pseudonocardiales</taxon>
        <taxon>Pseudonocardiaceae</taxon>
        <taxon>Pseudonocardia</taxon>
    </lineage>
</organism>
<comment type="caution">
    <text evidence="3">The sequence shown here is derived from an EMBL/GenBank/DDBJ whole genome shotgun (WGS) entry which is preliminary data.</text>
</comment>
<protein>
    <recommendedName>
        <fullName evidence="2">VOC domain-containing protein</fullName>
    </recommendedName>
</protein>
<feature type="compositionally biased region" description="Basic and acidic residues" evidence="1">
    <location>
        <begin position="219"/>
        <end position="231"/>
    </location>
</feature>
<accession>A0A511CZE4</accession>
<feature type="region of interest" description="Disordered" evidence="1">
    <location>
        <begin position="207"/>
        <end position="231"/>
    </location>
</feature>
<evidence type="ECO:0000259" key="2">
    <source>
        <dbReference type="PROSITE" id="PS51819"/>
    </source>
</evidence>
<dbReference type="CDD" id="cd06587">
    <property type="entry name" value="VOC"/>
    <property type="match status" value="1"/>
</dbReference>
<dbReference type="SUPFAM" id="SSF54593">
    <property type="entry name" value="Glyoxalase/Bleomycin resistance protein/Dihydroxybiphenyl dioxygenase"/>
    <property type="match status" value="1"/>
</dbReference>
<evidence type="ECO:0000313" key="4">
    <source>
        <dbReference type="Proteomes" id="UP000321328"/>
    </source>
</evidence>
<reference evidence="3 4" key="1">
    <citation type="submission" date="2019-07" db="EMBL/GenBank/DDBJ databases">
        <title>Whole genome shotgun sequence of Pseudonocardia asaccharolytica NBRC 16224.</title>
        <authorList>
            <person name="Hosoyama A."/>
            <person name="Uohara A."/>
            <person name="Ohji S."/>
            <person name="Ichikawa N."/>
        </authorList>
    </citation>
    <scope>NUCLEOTIDE SEQUENCE [LARGE SCALE GENOMIC DNA]</scope>
    <source>
        <strain evidence="3 4">NBRC 16224</strain>
    </source>
</reference>
<dbReference type="OrthoDB" id="5242400at2"/>
<dbReference type="STRING" id="1123024.GCA_000423625_02972"/>
<dbReference type="RefSeq" id="WP_051233114.1">
    <property type="nucleotide sequence ID" value="NZ_AUII01000013.1"/>
</dbReference>
<proteinExistence type="predicted"/>
<evidence type="ECO:0000256" key="1">
    <source>
        <dbReference type="SAM" id="MobiDB-lite"/>
    </source>
</evidence>